<dbReference type="Proteomes" id="UP001558652">
    <property type="component" value="Unassembled WGS sequence"/>
</dbReference>
<keyword evidence="8" id="KW-0067">ATP-binding</keyword>
<dbReference type="FunFam" id="3.30.420.40:FF:000108">
    <property type="entry name" value="Glycerol kinase, glycosomal"/>
    <property type="match status" value="1"/>
</dbReference>
<organism evidence="15 16">
    <name type="scientific">Ranatra chinensis</name>
    <dbReference type="NCBI Taxonomy" id="642074"/>
    <lineage>
        <taxon>Eukaryota</taxon>
        <taxon>Metazoa</taxon>
        <taxon>Ecdysozoa</taxon>
        <taxon>Arthropoda</taxon>
        <taxon>Hexapoda</taxon>
        <taxon>Insecta</taxon>
        <taxon>Pterygota</taxon>
        <taxon>Neoptera</taxon>
        <taxon>Paraneoptera</taxon>
        <taxon>Hemiptera</taxon>
        <taxon>Heteroptera</taxon>
        <taxon>Panheteroptera</taxon>
        <taxon>Nepomorpha</taxon>
        <taxon>Nepidae</taxon>
        <taxon>Ranatrinae</taxon>
        <taxon>Ranatra</taxon>
    </lineage>
</organism>
<dbReference type="CDD" id="cd07792">
    <property type="entry name" value="ASKHA_NBD_FGGY_GK1-3-like"/>
    <property type="match status" value="1"/>
</dbReference>
<dbReference type="NCBIfam" id="NF000756">
    <property type="entry name" value="PRK00047.1"/>
    <property type="match status" value="1"/>
</dbReference>
<evidence type="ECO:0000256" key="7">
    <source>
        <dbReference type="ARBA" id="ARBA00022798"/>
    </source>
</evidence>
<evidence type="ECO:0000256" key="11">
    <source>
        <dbReference type="ARBA" id="ARBA00071571"/>
    </source>
</evidence>
<dbReference type="PIRSF" id="PIRSF000538">
    <property type="entry name" value="GlpK"/>
    <property type="match status" value="1"/>
</dbReference>
<dbReference type="GO" id="GO:0006071">
    <property type="term" value="P:glycerol metabolic process"/>
    <property type="evidence" value="ECO:0007669"/>
    <property type="project" value="UniProtKB-KW"/>
</dbReference>
<evidence type="ECO:0000259" key="13">
    <source>
        <dbReference type="Pfam" id="PF00370"/>
    </source>
</evidence>
<feature type="domain" description="Carbohydrate kinase FGGY C-terminal" evidence="14">
    <location>
        <begin position="252"/>
        <end position="442"/>
    </location>
</feature>
<dbReference type="InterPro" id="IPR042018">
    <property type="entry name" value="GK1-3_metazoan-type"/>
</dbReference>
<dbReference type="AlphaFoldDB" id="A0ABD0YMQ6"/>
<dbReference type="PROSITE" id="PS00445">
    <property type="entry name" value="FGGY_KINASES_2"/>
    <property type="match status" value="1"/>
</dbReference>
<dbReference type="NCBIfam" id="TIGR01311">
    <property type="entry name" value="glycerol_kin"/>
    <property type="match status" value="1"/>
</dbReference>
<reference evidence="15 16" key="1">
    <citation type="submission" date="2024-07" db="EMBL/GenBank/DDBJ databases">
        <title>Chromosome-level genome assembly of the water stick insect Ranatra chinensis (Heteroptera: Nepidae).</title>
        <authorList>
            <person name="Liu X."/>
        </authorList>
    </citation>
    <scope>NUCLEOTIDE SEQUENCE [LARGE SCALE GENOMIC DNA]</scope>
    <source>
        <strain evidence="15">Cailab_2021Rc</strain>
        <tissue evidence="15">Muscle</tissue>
    </source>
</reference>
<evidence type="ECO:0000313" key="15">
    <source>
        <dbReference type="EMBL" id="KAL1124512.1"/>
    </source>
</evidence>
<gene>
    <name evidence="15" type="ORF">AAG570_001138</name>
</gene>
<comment type="pathway">
    <text evidence="1">Polyol metabolism; glycerol degradation via glycerol kinase pathway; sn-glycerol 3-phosphate from glycerol: step 1/1.</text>
</comment>
<comment type="caution">
    <text evidence="15">The sequence shown here is derived from an EMBL/GenBank/DDBJ whole genome shotgun (WGS) entry which is preliminary data.</text>
</comment>
<protein>
    <recommendedName>
        <fullName evidence="11">Probable glycerol kinase</fullName>
        <ecNumber evidence="3">2.7.1.30</ecNumber>
    </recommendedName>
    <alternativeName>
        <fullName evidence="9">ATP:glycerol 3-phosphotransferase</fullName>
    </alternativeName>
</protein>
<dbReference type="InterPro" id="IPR018485">
    <property type="entry name" value="FGGY_C"/>
</dbReference>
<evidence type="ECO:0000313" key="16">
    <source>
        <dbReference type="Proteomes" id="UP001558652"/>
    </source>
</evidence>
<dbReference type="EC" id="2.7.1.30" evidence="3"/>
<dbReference type="InterPro" id="IPR018484">
    <property type="entry name" value="FGGY_N"/>
</dbReference>
<evidence type="ECO:0000256" key="5">
    <source>
        <dbReference type="ARBA" id="ARBA00022741"/>
    </source>
</evidence>
<keyword evidence="6 12" id="KW-0418">Kinase</keyword>
<dbReference type="InterPro" id="IPR018483">
    <property type="entry name" value="Carb_kinase_FGGY_CS"/>
</dbReference>
<evidence type="ECO:0000256" key="8">
    <source>
        <dbReference type="ARBA" id="ARBA00022840"/>
    </source>
</evidence>
<evidence type="ECO:0000256" key="10">
    <source>
        <dbReference type="ARBA" id="ARBA00052101"/>
    </source>
</evidence>
<proteinExistence type="inferred from homology"/>
<evidence type="ECO:0000256" key="12">
    <source>
        <dbReference type="RuleBase" id="RU003733"/>
    </source>
</evidence>
<dbReference type="PANTHER" id="PTHR10196:SF69">
    <property type="entry name" value="GLYCEROL KINASE"/>
    <property type="match status" value="1"/>
</dbReference>
<dbReference type="InterPro" id="IPR043129">
    <property type="entry name" value="ATPase_NBD"/>
</dbReference>
<dbReference type="FunFam" id="3.30.420.40:FF:000177">
    <property type="entry name" value="Glycerol kinase"/>
    <property type="match status" value="1"/>
</dbReference>
<sequence>VFAANTAEVLTYHQIDIAQICPREGWVEQDPEEILAKTRECIDKTIDNLRRLDISPEDIAAVGITNQRETTLVWDPTTGKPLYNAIVWLDMRTAETVDKLLSRVKHKNPAECLKSACGLPVSTYFSATKLRWLIDNVPHVKTAIQEKRCLFGTVDSWLIWNLTGGINGGLHITDVTNASRTMLMNIKTLQWDPSLCRFFDIPLHVLPTIKSSSEVYGYLYDTALRGVPISGCLGDQQSALVGQMCWKRGQAKNTYGTGCFLLYNTGTLLVKSNHGLLTTVGYKMGPNAPTVYALEGSIAVAGAAVRWLRDNLCVLKDVAESKRLAEEAPSIGEVFFVPAFSGLYAPYWRKDARSVICGMTEQTCKSHLVKAALEAVCFQTRDILESMSKDCGASLTRLLVDGGMTGNDYVMQLQADLCGIPVMRPLMTETTALGAAMAAGSAQGIDVWDLKNVQPVPSDIFLPSISDNGNYITINISVV</sequence>
<dbReference type="InterPro" id="IPR005999">
    <property type="entry name" value="Glycerol_kin"/>
</dbReference>
<accession>A0ABD0YMQ6</accession>
<evidence type="ECO:0000256" key="2">
    <source>
        <dbReference type="ARBA" id="ARBA00009156"/>
    </source>
</evidence>
<evidence type="ECO:0000256" key="1">
    <source>
        <dbReference type="ARBA" id="ARBA00005190"/>
    </source>
</evidence>
<comment type="catalytic activity">
    <reaction evidence="10">
        <text>glycerol + ATP = sn-glycerol 3-phosphate + ADP + H(+)</text>
        <dbReference type="Rhea" id="RHEA:21644"/>
        <dbReference type="ChEBI" id="CHEBI:15378"/>
        <dbReference type="ChEBI" id="CHEBI:17754"/>
        <dbReference type="ChEBI" id="CHEBI:30616"/>
        <dbReference type="ChEBI" id="CHEBI:57597"/>
        <dbReference type="ChEBI" id="CHEBI:456216"/>
        <dbReference type="EC" id="2.7.1.30"/>
    </reaction>
</comment>
<feature type="domain" description="Carbohydrate kinase FGGY N-terminal" evidence="13">
    <location>
        <begin position="5"/>
        <end position="242"/>
    </location>
</feature>
<dbReference type="PROSITE" id="PS00933">
    <property type="entry name" value="FGGY_KINASES_1"/>
    <property type="match status" value="1"/>
</dbReference>
<name>A0ABD0YMQ6_9HEMI</name>
<dbReference type="InterPro" id="IPR000577">
    <property type="entry name" value="Carb_kinase_FGGY"/>
</dbReference>
<dbReference type="GO" id="GO:0005524">
    <property type="term" value="F:ATP binding"/>
    <property type="evidence" value="ECO:0007669"/>
    <property type="project" value="UniProtKB-KW"/>
</dbReference>
<keyword evidence="7" id="KW-0319">Glycerol metabolism</keyword>
<evidence type="ECO:0000259" key="14">
    <source>
        <dbReference type="Pfam" id="PF02782"/>
    </source>
</evidence>
<evidence type="ECO:0000256" key="9">
    <source>
        <dbReference type="ARBA" id="ARBA00043149"/>
    </source>
</evidence>
<feature type="non-terminal residue" evidence="15">
    <location>
        <position position="1"/>
    </location>
</feature>
<dbReference type="SUPFAM" id="SSF53067">
    <property type="entry name" value="Actin-like ATPase domain"/>
    <property type="match status" value="2"/>
</dbReference>
<dbReference type="Pfam" id="PF02782">
    <property type="entry name" value="FGGY_C"/>
    <property type="match status" value="1"/>
</dbReference>
<comment type="similarity">
    <text evidence="2 12">Belongs to the FGGY kinase family.</text>
</comment>
<keyword evidence="4 12" id="KW-0808">Transferase</keyword>
<dbReference type="GO" id="GO:0004370">
    <property type="term" value="F:glycerol kinase activity"/>
    <property type="evidence" value="ECO:0007669"/>
    <property type="project" value="UniProtKB-EC"/>
</dbReference>
<evidence type="ECO:0000256" key="4">
    <source>
        <dbReference type="ARBA" id="ARBA00022679"/>
    </source>
</evidence>
<dbReference type="EMBL" id="JBFDAA010000010">
    <property type="protein sequence ID" value="KAL1124512.1"/>
    <property type="molecule type" value="Genomic_DNA"/>
</dbReference>
<evidence type="ECO:0000256" key="6">
    <source>
        <dbReference type="ARBA" id="ARBA00022777"/>
    </source>
</evidence>
<dbReference type="Pfam" id="PF00370">
    <property type="entry name" value="FGGY_N"/>
    <property type="match status" value="1"/>
</dbReference>
<keyword evidence="5" id="KW-0547">Nucleotide-binding</keyword>
<dbReference type="PANTHER" id="PTHR10196">
    <property type="entry name" value="SUGAR KINASE"/>
    <property type="match status" value="1"/>
</dbReference>
<keyword evidence="16" id="KW-1185">Reference proteome</keyword>
<dbReference type="Gene3D" id="3.30.420.40">
    <property type="match status" value="2"/>
</dbReference>
<evidence type="ECO:0000256" key="3">
    <source>
        <dbReference type="ARBA" id="ARBA00012099"/>
    </source>
</evidence>